<accession>A0AAF0F7E8</accession>
<evidence type="ECO:0008006" key="4">
    <source>
        <dbReference type="Google" id="ProtNLM"/>
    </source>
</evidence>
<sequence length="175" mass="19829">MGASSSRIAQGSVASVQNGNDGVQTDLATKPVEAKQRLDFDHLVKEELALQAASIPAAEVPSCLTLFDKWLSCYALGVQFKNAYRHGEVADCAPRKEDFKFCLTLRAMDPEARRHEYLLRRAEEMAHRRKGFHMSEAVWEMRRDPLLDPDFADPAYPLPANQIFIFAEILYQAYH</sequence>
<dbReference type="Proteomes" id="UP001214628">
    <property type="component" value="Chromosome 1"/>
</dbReference>
<dbReference type="PANTHER" id="PTHR28052">
    <property type="entry name" value="UPF0545 PROTEIN C22ORF39"/>
    <property type="match status" value="1"/>
</dbReference>
<organism evidence="2 3">
    <name type="scientific">Malassezia psittaci</name>
    <dbReference type="NCBI Taxonomy" id="1821823"/>
    <lineage>
        <taxon>Eukaryota</taxon>
        <taxon>Fungi</taxon>
        <taxon>Dikarya</taxon>
        <taxon>Basidiomycota</taxon>
        <taxon>Ustilaginomycotina</taxon>
        <taxon>Malasseziomycetes</taxon>
        <taxon>Malasseziales</taxon>
        <taxon>Malasseziaceae</taxon>
        <taxon>Malassezia</taxon>
    </lineage>
</organism>
<dbReference type="InterPro" id="IPR021475">
    <property type="entry name" value="Pants/Emi1-like"/>
</dbReference>
<evidence type="ECO:0000256" key="1">
    <source>
        <dbReference type="SAM" id="MobiDB-lite"/>
    </source>
</evidence>
<feature type="compositionally biased region" description="Polar residues" evidence="1">
    <location>
        <begin position="1"/>
        <end position="27"/>
    </location>
</feature>
<feature type="region of interest" description="Disordered" evidence="1">
    <location>
        <begin position="1"/>
        <end position="28"/>
    </location>
</feature>
<dbReference type="Pfam" id="PF11326">
    <property type="entry name" value="PANTS-like"/>
    <property type="match status" value="1"/>
</dbReference>
<evidence type="ECO:0000313" key="2">
    <source>
        <dbReference type="EMBL" id="WFD42002.1"/>
    </source>
</evidence>
<dbReference type="PANTHER" id="PTHR28052:SF1">
    <property type="entry name" value="UPF0545 PROTEIN C22ORF39"/>
    <property type="match status" value="1"/>
</dbReference>
<proteinExistence type="predicted"/>
<gene>
    <name evidence="2" type="ORF">MPSI1_000639</name>
</gene>
<dbReference type="EMBL" id="CP118375">
    <property type="protein sequence ID" value="WFD42002.1"/>
    <property type="molecule type" value="Genomic_DNA"/>
</dbReference>
<name>A0AAF0F7E8_9BASI</name>
<dbReference type="AlphaFoldDB" id="A0AAF0F7E8"/>
<evidence type="ECO:0000313" key="3">
    <source>
        <dbReference type="Proteomes" id="UP001214628"/>
    </source>
</evidence>
<keyword evidence="3" id="KW-1185">Reference proteome</keyword>
<reference evidence="2" key="1">
    <citation type="submission" date="2023-02" db="EMBL/GenBank/DDBJ databases">
        <title>Mating type loci evolution in Malassezia.</title>
        <authorList>
            <person name="Coelho M.A."/>
        </authorList>
    </citation>
    <scope>NUCLEOTIDE SEQUENCE</scope>
    <source>
        <strain evidence="2">CBS 14136</strain>
    </source>
</reference>
<protein>
    <recommendedName>
        <fullName evidence="4">Early meiotic induction protein 1</fullName>
    </recommendedName>
</protein>